<keyword evidence="3" id="KW-1185">Reference proteome</keyword>
<feature type="compositionally biased region" description="Low complexity" evidence="1">
    <location>
        <begin position="263"/>
        <end position="277"/>
    </location>
</feature>
<sequence length="359" mass="40203">MSKRRRTTSSREIIGTSESKRPSGEGGVESKRLACIFAKRHPSNTALDRVCLGPGFATVARLKEHLYRKHYKPIHCLRCLNIYGTESELQDHLNAPDRCPKADGSREIVGISASQIAELKKKTRAKESSEEERWRKVFTTVFPEVDEMSIPSPYCEAGIQFTHLAQLEDYLRIRTIPETERMLSANFKQIPAELTRQLPRMVLSVFEKLSTEYRLGERETARWTSQSSQAEREDHYPSEDSSNETSGSGPSATVKERQETTHHSASGGSSSSGASHSKAPLPNAGQYRPRSELSPLPDLGTWSFQMPAPHPSGPDEPFASLEFTELENLEADQIGFVYDGYLGLLGEIPTPKSHRDFHE</sequence>
<comment type="caution">
    <text evidence="2">The sequence shown here is derived from an EMBL/GenBank/DDBJ whole genome shotgun (WGS) entry which is preliminary data.</text>
</comment>
<name>A0ABR3TH26_9PEZI</name>
<evidence type="ECO:0000313" key="3">
    <source>
        <dbReference type="Proteomes" id="UP001521184"/>
    </source>
</evidence>
<feature type="compositionally biased region" description="Polar residues" evidence="1">
    <location>
        <begin position="239"/>
        <end position="251"/>
    </location>
</feature>
<feature type="compositionally biased region" description="Basic and acidic residues" evidence="1">
    <location>
        <begin position="18"/>
        <end position="27"/>
    </location>
</feature>
<feature type="region of interest" description="Disordered" evidence="1">
    <location>
        <begin position="1"/>
        <end position="27"/>
    </location>
</feature>
<accession>A0ABR3TH26</accession>
<organism evidence="2 3">
    <name type="scientific">Diplodia intermedia</name>
    <dbReference type="NCBI Taxonomy" id="856260"/>
    <lineage>
        <taxon>Eukaryota</taxon>
        <taxon>Fungi</taxon>
        <taxon>Dikarya</taxon>
        <taxon>Ascomycota</taxon>
        <taxon>Pezizomycotina</taxon>
        <taxon>Dothideomycetes</taxon>
        <taxon>Dothideomycetes incertae sedis</taxon>
        <taxon>Botryosphaeriales</taxon>
        <taxon>Botryosphaeriaceae</taxon>
        <taxon>Diplodia</taxon>
    </lineage>
</organism>
<dbReference type="PANTHER" id="PTHR38166">
    <property type="entry name" value="C2H2-TYPE DOMAIN-CONTAINING PROTEIN-RELATED"/>
    <property type="match status" value="1"/>
</dbReference>
<dbReference type="PANTHER" id="PTHR38166:SF1">
    <property type="entry name" value="C2H2-TYPE DOMAIN-CONTAINING PROTEIN"/>
    <property type="match status" value="1"/>
</dbReference>
<reference evidence="2 3" key="1">
    <citation type="journal article" date="2023" name="Plant Dis.">
        <title>First Report of Diplodia intermedia Causing Canker and Dieback Diseases on Apple Trees in Canada.</title>
        <authorList>
            <person name="Ellouze W."/>
            <person name="Ilyukhin E."/>
            <person name="Sulman M."/>
            <person name="Ali S."/>
        </authorList>
    </citation>
    <scope>NUCLEOTIDE SEQUENCE [LARGE SCALE GENOMIC DNA]</scope>
    <source>
        <strain evidence="2 3">M45-28</strain>
    </source>
</reference>
<protein>
    <submittedName>
        <fullName evidence="2">Uncharacterized protein</fullName>
    </submittedName>
</protein>
<feature type="region of interest" description="Disordered" evidence="1">
    <location>
        <begin position="216"/>
        <end position="313"/>
    </location>
</feature>
<evidence type="ECO:0000313" key="2">
    <source>
        <dbReference type="EMBL" id="KAL1638824.1"/>
    </source>
</evidence>
<dbReference type="EMBL" id="JAKEKT020000073">
    <property type="protein sequence ID" value="KAL1638824.1"/>
    <property type="molecule type" value="Genomic_DNA"/>
</dbReference>
<proteinExistence type="predicted"/>
<gene>
    <name evidence="2" type="ORF">SLS58_008529</name>
</gene>
<dbReference type="Proteomes" id="UP001521184">
    <property type="component" value="Unassembled WGS sequence"/>
</dbReference>
<evidence type="ECO:0000256" key="1">
    <source>
        <dbReference type="SAM" id="MobiDB-lite"/>
    </source>
</evidence>